<name>A0ABY2AIA3_9GAMM</name>
<evidence type="ECO:0000313" key="1">
    <source>
        <dbReference type="EMBL" id="TCI02003.1"/>
    </source>
</evidence>
<sequence length="99" mass="11435">MFKDASDKGSMIADLMLARVYRFGHGWKNSKVKCRYFYCSAVNKGSYYALMERGRFDIGNGKFFSGACDFIVGKFHLFRGTFHNLYRHGVIVDERIKGQ</sequence>
<protein>
    <submittedName>
        <fullName evidence="1">Uncharacterized protein</fullName>
    </submittedName>
</protein>
<keyword evidence="2" id="KW-1185">Reference proteome</keyword>
<dbReference type="EMBL" id="SJXE01000009">
    <property type="protein sequence ID" value="TCI02003.1"/>
    <property type="molecule type" value="Genomic_DNA"/>
</dbReference>
<evidence type="ECO:0000313" key="2">
    <source>
        <dbReference type="Proteomes" id="UP000292554"/>
    </source>
</evidence>
<comment type="caution">
    <text evidence="1">The sequence shown here is derived from an EMBL/GenBank/DDBJ whole genome shotgun (WGS) entry which is preliminary data.</text>
</comment>
<reference evidence="1 2" key="1">
    <citation type="submission" date="2019-02" db="EMBL/GenBank/DDBJ databases">
        <title>Corallincola luteus sp. nov., a marine bacterium isolated from surface sediment of Bohai Sea in China.</title>
        <authorList>
            <person name="Ren Q."/>
        </authorList>
    </citation>
    <scope>NUCLEOTIDE SEQUENCE [LARGE SCALE GENOMIC DNA]</scope>
    <source>
        <strain evidence="1 2">DASS28</strain>
    </source>
</reference>
<accession>A0ABY2AIA3</accession>
<proteinExistence type="predicted"/>
<dbReference type="Proteomes" id="UP000292554">
    <property type="component" value="Unassembled WGS sequence"/>
</dbReference>
<gene>
    <name evidence="1" type="ORF">EZV61_15610</name>
</gene>
<organism evidence="1 2">
    <name type="scientific">Corallincola luteus</name>
    <dbReference type="NCBI Taxonomy" id="1775177"/>
    <lineage>
        <taxon>Bacteria</taxon>
        <taxon>Pseudomonadati</taxon>
        <taxon>Pseudomonadota</taxon>
        <taxon>Gammaproteobacteria</taxon>
        <taxon>Alteromonadales</taxon>
        <taxon>Psychromonadaceae</taxon>
        <taxon>Corallincola</taxon>
    </lineage>
</organism>